<dbReference type="InterPro" id="IPR029033">
    <property type="entry name" value="His_PPase_superfam"/>
</dbReference>
<keyword evidence="2 3" id="KW-0378">Hydrolase</keyword>
<dbReference type="GO" id="GO:0004081">
    <property type="term" value="F:bis(5'-nucleosyl)-tetraphosphatase (asymmetrical) activity"/>
    <property type="evidence" value="ECO:0007669"/>
    <property type="project" value="TreeGrafter"/>
</dbReference>
<dbReference type="InterPro" id="IPR051325">
    <property type="entry name" value="Nudix_hydrolase_domain"/>
</dbReference>
<evidence type="ECO:0000256" key="2">
    <source>
        <dbReference type="ARBA" id="ARBA00022801"/>
    </source>
</evidence>
<dbReference type="Pfam" id="PF00293">
    <property type="entry name" value="NUDIX"/>
    <property type="match status" value="1"/>
</dbReference>
<proteinExistence type="inferred from homology"/>
<comment type="caution">
    <text evidence="5">The sequence shown here is derived from an EMBL/GenBank/DDBJ whole genome shotgun (WGS) entry which is preliminary data.</text>
</comment>
<dbReference type="InterPro" id="IPR015797">
    <property type="entry name" value="NUDIX_hydrolase-like_dom_sf"/>
</dbReference>
<dbReference type="PRINTS" id="PR00502">
    <property type="entry name" value="NUDIXFAMILY"/>
</dbReference>
<accession>A0A5C4W6X7</accession>
<name>A0A5C4W6X7_9ACTN</name>
<evidence type="ECO:0000256" key="1">
    <source>
        <dbReference type="ARBA" id="ARBA00005582"/>
    </source>
</evidence>
<dbReference type="PROSITE" id="PS00893">
    <property type="entry name" value="NUDIX_BOX"/>
    <property type="match status" value="1"/>
</dbReference>
<dbReference type="InterPro" id="IPR020476">
    <property type="entry name" value="Nudix_hydrolase"/>
</dbReference>
<dbReference type="PANTHER" id="PTHR21340">
    <property type="entry name" value="DIADENOSINE 5,5-P1,P4-TETRAPHOSPHATE PYROPHOSPHOHYDROLASE MUTT"/>
    <property type="match status" value="1"/>
</dbReference>
<organism evidence="5 6">
    <name type="scientific">Nocardioides albidus</name>
    <dbReference type="NCBI Taxonomy" id="1517589"/>
    <lineage>
        <taxon>Bacteria</taxon>
        <taxon>Bacillati</taxon>
        <taxon>Actinomycetota</taxon>
        <taxon>Actinomycetes</taxon>
        <taxon>Propionibacteriales</taxon>
        <taxon>Nocardioidaceae</taxon>
        <taxon>Nocardioides</taxon>
    </lineage>
</organism>
<sequence length="305" mass="33368">MTVTVASACWARGRPTLVAVPDILAAGVVVFRPGREVLLVHRPKYDDWSFPKGKLDPGEHSTAAAVREVAEETGVHVRLGPPLPAQRYPVARRMKTVHYWTGRVVGDDDVTAYRPNDEIDAVAWVPLEEAVGRLTHDHDRETLAAARRVRRKSRAVIVLRHAQARSRSAWRGPDAGRTLLKAGELESQRLVPLLAAYDVTRIVSSPSTRCVQTVRPYAEVAGCPLDLRPPLSEEHATPAGVGEVVDELLSGDAGSVLCTHRPVLPHVYDALGIDVDPGTGLEPAEMLVLHVRKGRVIGVERHHPR</sequence>
<feature type="domain" description="Nudix hydrolase" evidence="4">
    <location>
        <begin position="21"/>
        <end position="148"/>
    </location>
</feature>
<dbReference type="OrthoDB" id="4287477at2"/>
<dbReference type="Pfam" id="PF00300">
    <property type="entry name" value="His_Phos_1"/>
    <property type="match status" value="1"/>
</dbReference>
<dbReference type="GO" id="GO:0006754">
    <property type="term" value="P:ATP biosynthetic process"/>
    <property type="evidence" value="ECO:0007669"/>
    <property type="project" value="TreeGrafter"/>
</dbReference>
<dbReference type="AlphaFoldDB" id="A0A5C4W6X7"/>
<dbReference type="GO" id="GO:0006167">
    <property type="term" value="P:AMP biosynthetic process"/>
    <property type="evidence" value="ECO:0007669"/>
    <property type="project" value="TreeGrafter"/>
</dbReference>
<evidence type="ECO:0000313" key="6">
    <source>
        <dbReference type="Proteomes" id="UP000313231"/>
    </source>
</evidence>
<dbReference type="Proteomes" id="UP000313231">
    <property type="component" value="Unassembled WGS sequence"/>
</dbReference>
<evidence type="ECO:0000256" key="3">
    <source>
        <dbReference type="RuleBase" id="RU003476"/>
    </source>
</evidence>
<dbReference type="SUPFAM" id="SSF55811">
    <property type="entry name" value="Nudix"/>
    <property type="match status" value="1"/>
</dbReference>
<dbReference type="PROSITE" id="PS51462">
    <property type="entry name" value="NUDIX"/>
    <property type="match status" value="1"/>
</dbReference>
<dbReference type="CDD" id="cd03673">
    <property type="entry name" value="NUDIX_Ap6A_hydrolase"/>
    <property type="match status" value="1"/>
</dbReference>
<dbReference type="InterPro" id="IPR020084">
    <property type="entry name" value="NUDIX_hydrolase_CS"/>
</dbReference>
<evidence type="ECO:0000313" key="5">
    <source>
        <dbReference type="EMBL" id="TNM44104.1"/>
    </source>
</evidence>
<keyword evidence="6" id="KW-1185">Reference proteome</keyword>
<dbReference type="SMART" id="SM00855">
    <property type="entry name" value="PGAM"/>
    <property type="match status" value="1"/>
</dbReference>
<comment type="similarity">
    <text evidence="1 3">Belongs to the Nudix hydrolase family.</text>
</comment>
<evidence type="ECO:0000259" key="4">
    <source>
        <dbReference type="PROSITE" id="PS51462"/>
    </source>
</evidence>
<dbReference type="InterPro" id="IPR013078">
    <property type="entry name" value="His_Pase_superF_clade-1"/>
</dbReference>
<dbReference type="PANTHER" id="PTHR21340:SF0">
    <property type="entry name" value="BIS(5'-NUCLEOSYL)-TETRAPHOSPHATASE [ASYMMETRICAL]"/>
    <property type="match status" value="1"/>
</dbReference>
<dbReference type="InterPro" id="IPR000086">
    <property type="entry name" value="NUDIX_hydrolase_dom"/>
</dbReference>
<reference evidence="5 6" key="1">
    <citation type="journal article" date="2016" name="Int. J. Syst. Evol. Microbiol.">
        <title>Nocardioides albidus sp. nov., an actinobacterium isolated from garden soil.</title>
        <authorList>
            <person name="Singh H."/>
            <person name="Du J."/>
            <person name="Trinh H."/>
            <person name="Won K."/>
            <person name="Yang J.E."/>
            <person name="Yin C."/>
            <person name="Kook M."/>
            <person name="Yi T.H."/>
        </authorList>
    </citation>
    <scope>NUCLEOTIDE SEQUENCE [LARGE SCALE GENOMIC DNA]</scope>
    <source>
        <strain evidence="5 6">CCTCC AB 2015297</strain>
    </source>
</reference>
<dbReference type="EMBL" id="VDMP01000018">
    <property type="protein sequence ID" value="TNM44104.1"/>
    <property type="molecule type" value="Genomic_DNA"/>
</dbReference>
<protein>
    <submittedName>
        <fullName evidence="5">NUDIX hydrolase</fullName>
    </submittedName>
</protein>
<gene>
    <name evidence="5" type="ORF">FHP29_05150</name>
</gene>
<dbReference type="Gene3D" id="3.90.79.10">
    <property type="entry name" value="Nucleoside Triphosphate Pyrophosphohydrolase"/>
    <property type="match status" value="1"/>
</dbReference>
<dbReference type="SUPFAM" id="SSF53254">
    <property type="entry name" value="Phosphoglycerate mutase-like"/>
    <property type="match status" value="1"/>
</dbReference>
<dbReference type="CDD" id="cd07067">
    <property type="entry name" value="HP_PGM_like"/>
    <property type="match status" value="1"/>
</dbReference>
<dbReference type="Gene3D" id="3.40.50.1240">
    <property type="entry name" value="Phosphoglycerate mutase-like"/>
    <property type="match status" value="1"/>
</dbReference>